<sequence>MKGVSLPQEFDGSNLSGVADKTSETSESFIERCKLWGTILTERALLETSRRESFIERCKLWGTILTERALLETSRRESFIERCKLWGTILTERALLQTSRRWSAGLNDCASFDRRRAPTRNNAFHKRPAEDANLVSVGCGPGVQSNQRGCLPCHEDRGPDTVCDQYTGRVRAARVRTLDLLRQL</sequence>
<gene>
    <name evidence="1" type="ORF">RRG08_028910</name>
</gene>
<dbReference type="AlphaFoldDB" id="A0AAE1E2P5"/>
<evidence type="ECO:0000313" key="1">
    <source>
        <dbReference type="EMBL" id="KAK3791762.1"/>
    </source>
</evidence>
<reference evidence="1" key="1">
    <citation type="journal article" date="2023" name="G3 (Bethesda)">
        <title>A reference genome for the long-term kleptoplast-retaining sea slug Elysia crispata morphotype clarki.</title>
        <authorList>
            <person name="Eastman K.E."/>
            <person name="Pendleton A.L."/>
            <person name="Shaikh M.A."/>
            <person name="Suttiyut T."/>
            <person name="Ogas R."/>
            <person name="Tomko P."/>
            <person name="Gavelis G."/>
            <person name="Widhalm J.R."/>
            <person name="Wisecaver J.H."/>
        </authorList>
    </citation>
    <scope>NUCLEOTIDE SEQUENCE</scope>
    <source>
        <strain evidence="1">ECLA1</strain>
    </source>
</reference>
<comment type="caution">
    <text evidence="1">The sequence shown here is derived from an EMBL/GenBank/DDBJ whole genome shotgun (WGS) entry which is preliminary data.</text>
</comment>
<dbReference type="EMBL" id="JAWDGP010001430">
    <property type="protein sequence ID" value="KAK3791762.1"/>
    <property type="molecule type" value="Genomic_DNA"/>
</dbReference>
<evidence type="ECO:0000313" key="2">
    <source>
        <dbReference type="Proteomes" id="UP001283361"/>
    </source>
</evidence>
<accession>A0AAE1E2P5</accession>
<dbReference type="SUPFAM" id="SSF141571">
    <property type="entry name" value="Pentapeptide repeat-like"/>
    <property type="match status" value="1"/>
</dbReference>
<proteinExistence type="predicted"/>
<keyword evidence="2" id="KW-1185">Reference proteome</keyword>
<name>A0AAE1E2P5_9GAST</name>
<organism evidence="1 2">
    <name type="scientific">Elysia crispata</name>
    <name type="common">lettuce slug</name>
    <dbReference type="NCBI Taxonomy" id="231223"/>
    <lineage>
        <taxon>Eukaryota</taxon>
        <taxon>Metazoa</taxon>
        <taxon>Spiralia</taxon>
        <taxon>Lophotrochozoa</taxon>
        <taxon>Mollusca</taxon>
        <taxon>Gastropoda</taxon>
        <taxon>Heterobranchia</taxon>
        <taxon>Euthyneura</taxon>
        <taxon>Panpulmonata</taxon>
        <taxon>Sacoglossa</taxon>
        <taxon>Placobranchoidea</taxon>
        <taxon>Plakobranchidae</taxon>
        <taxon>Elysia</taxon>
    </lineage>
</organism>
<protein>
    <submittedName>
        <fullName evidence="1">Uncharacterized protein</fullName>
    </submittedName>
</protein>
<dbReference type="Proteomes" id="UP001283361">
    <property type="component" value="Unassembled WGS sequence"/>
</dbReference>